<protein>
    <recommendedName>
        <fullName evidence="2">D-aminoacyl-tRNA deacylase</fullName>
        <shortName evidence="2">DTD</shortName>
        <ecNumber evidence="2">3.1.1.96</ecNumber>
    </recommendedName>
    <alternativeName>
        <fullName evidence="2">Gly-tRNA(Ala) deacylase</fullName>
        <ecNumber evidence="2">3.1.1.-</ecNumber>
    </alternativeName>
</protein>
<comment type="function">
    <text evidence="2">An aminoacyl-tRNA editing enzyme that deacylates mischarged D-aminoacyl-tRNAs. Also deacylates mischarged glycyl-tRNA(Ala), protecting cells against glycine mischarging by AlaRS. Acts via tRNA-based rather than protein-based catalysis; rejects L-amino acids rather than detecting D-amino acids in the active site. By recycling D-aminoacyl-tRNA to D-amino acids and free tRNA molecules, this enzyme counteracts the toxicity associated with the formation of D-aminoacyl-tRNA entities in vivo and helps enforce protein L-homochirality.</text>
</comment>
<keyword evidence="4" id="KW-1185">Reference proteome</keyword>
<evidence type="ECO:0000256" key="2">
    <source>
        <dbReference type="HAMAP-Rule" id="MF_00518"/>
    </source>
</evidence>
<proteinExistence type="inferred from homology"/>
<dbReference type="HAMAP" id="MF_00518">
    <property type="entry name" value="Deacylase_Dtd"/>
    <property type="match status" value="1"/>
</dbReference>
<dbReference type="SUPFAM" id="SSF69500">
    <property type="entry name" value="DTD-like"/>
    <property type="match status" value="1"/>
</dbReference>
<dbReference type="InterPro" id="IPR003732">
    <property type="entry name" value="Daa-tRNA_deacyls_DTD"/>
</dbReference>
<feature type="short sequence motif" description="Gly-cisPro motif, important for rejection of L-amino acids" evidence="2">
    <location>
        <begin position="138"/>
        <end position="139"/>
    </location>
</feature>
<comment type="catalytic activity">
    <reaction evidence="2">
        <text>a D-aminoacyl-tRNA + H2O = a tRNA + a D-alpha-amino acid + H(+)</text>
        <dbReference type="Rhea" id="RHEA:13953"/>
        <dbReference type="Rhea" id="RHEA-COMP:10123"/>
        <dbReference type="Rhea" id="RHEA-COMP:10124"/>
        <dbReference type="ChEBI" id="CHEBI:15377"/>
        <dbReference type="ChEBI" id="CHEBI:15378"/>
        <dbReference type="ChEBI" id="CHEBI:59871"/>
        <dbReference type="ChEBI" id="CHEBI:78442"/>
        <dbReference type="ChEBI" id="CHEBI:79333"/>
        <dbReference type="EC" id="3.1.1.96"/>
    </reaction>
</comment>
<dbReference type="GO" id="GO:0005737">
    <property type="term" value="C:cytoplasm"/>
    <property type="evidence" value="ECO:0007669"/>
    <property type="project" value="UniProtKB-SubCell"/>
</dbReference>
<dbReference type="Proteomes" id="UP000245999">
    <property type="component" value="Chromosome"/>
</dbReference>
<evidence type="ECO:0000313" key="4">
    <source>
        <dbReference type="Proteomes" id="UP000245999"/>
    </source>
</evidence>
<dbReference type="NCBIfam" id="TIGR00256">
    <property type="entry name" value="D-aminoacyl-tRNA deacylase"/>
    <property type="match status" value="1"/>
</dbReference>
<evidence type="ECO:0000313" key="3">
    <source>
        <dbReference type="EMBL" id="AWM33226.1"/>
    </source>
</evidence>
<comment type="subcellular location">
    <subcellularLocation>
        <location evidence="2">Cytoplasm</location>
    </subcellularLocation>
</comment>
<comment type="catalytic activity">
    <reaction evidence="2">
        <text>glycyl-tRNA(Ala) + H2O = tRNA(Ala) + glycine + H(+)</text>
        <dbReference type="Rhea" id="RHEA:53744"/>
        <dbReference type="Rhea" id="RHEA-COMP:9657"/>
        <dbReference type="Rhea" id="RHEA-COMP:13640"/>
        <dbReference type="ChEBI" id="CHEBI:15377"/>
        <dbReference type="ChEBI" id="CHEBI:15378"/>
        <dbReference type="ChEBI" id="CHEBI:57305"/>
        <dbReference type="ChEBI" id="CHEBI:78442"/>
        <dbReference type="ChEBI" id="CHEBI:78522"/>
    </reaction>
</comment>
<name>A0A2Z3GPL8_9BACT</name>
<gene>
    <name evidence="2" type="primary">dtd</name>
    <name evidence="3" type="ORF">DDQ68_10815</name>
</gene>
<comment type="domain">
    <text evidence="2">A Gly-cisPro motif from one monomer fits into the active site of the other monomer to allow specific chiral rejection of L-amino acids.</text>
</comment>
<dbReference type="GO" id="GO:0019478">
    <property type="term" value="P:D-amino acid catabolic process"/>
    <property type="evidence" value="ECO:0007669"/>
    <property type="project" value="UniProtKB-UniRule"/>
</dbReference>
<evidence type="ECO:0000256" key="1">
    <source>
        <dbReference type="ARBA" id="ARBA00009673"/>
    </source>
</evidence>
<reference evidence="4" key="1">
    <citation type="submission" date="2018-04" db="EMBL/GenBank/DDBJ databases">
        <title>Complete genome of Antarctic heterotrophic bacterium Hymenobacter nivis.</title>
        <authorList>
            <person name="Terashima M."/>
        </authorList>
    </citation>
    <scope>NUCLEOTIDE SEQUENCE [LARGE SCALE GENOMIC DNA]</scope>
    <source>
        <strain evidence="4">NBRC 111535</strain>
    </source>
</reference>
<dbReference type="GO" id="GO:0000049">
    <property type="term" value="F:tRNA binding"/>
    <property type="evidence" value="ECO:0007669"/>
    <property type="project" value="UniProtKB-UniRule"/>
</dbReference>
<dbReference type="Gene3D" id="3.50.80.10">
    <property type="entry name" value="D-tyrosyl-tRNA(Tyr) deacylase"/>
    <property type="match status" value="1"/>
</dbReference>
<dbReference type="PANTHER" id="PTHR10472">
    <property type="entry name" value="D-TYROSYL-TRNA TYR DEACYLASE"/>
    <property type="match status" value="1"/>
</dbReference>
<dbReference type="KEGG" id="hnv:DDQ68_10815"/>
<dbReference type="EC" id="3.1.1.-" evidence="2"/>
<keyword evidence="2" id="KW-0378">Hydrolase</keyword>
<keyword evidence="2" id="KW-0694">RNA-binding</keyword>
<dbReference type="OrthoDB" id="9801395at2"/>
<dbReference type="FunFam" id="3.50.80.10:FF:000001">
    <property type="entry name" value="D-aminoacyl-tRNA deacylase"/>
    <property type="match status" value="1"/>
</dbReference>
<keyword evidence="2" id="KW-0963">Cytoplasm</keyword>
<dbReference type="GO" id="GO:0043908">
    <property type="term" value="F:Ser(Gly)-tRNA(Ala) hydrolase activity"/>
    <property type="evidence" value="ECO:0007669"/>
    <property type="project" value="UniProtKB-UniRule"/>
</dbReference>
<comment type="similarity">
    <text evidence="1 2">Belongs to the DTD family.</text>
</comment>
<dbReference type="GO" id="GO:0106026">
    <property type="term" value="F:Gly-tRNA(Ala) deacylase activity"/>
    <property type="evidence" value="ECO:0007669"/>
    <property type="project" value="UniProtKB-UniRule"/>
</dbReference>
<dbReference type="AlphaFoldDB" id="A0A2Z3GPL8"/>
<organism evidence="3 4">
    <name type="scientific">Hymenobacter nivis</name>
    <dbReference type="NCBI Taxonomy" id="1850093"/>
    <lineage>
        <taxon>Bacteria</taxon>
        <taxon>Pseudomonadati</taxon>
        <taxon>Bacteroidota</taxon>
        <taxon>Cytophagia</taxon>
        <taxon>Cytophagales</taxon>
        <taxon>Hymenobacteraceae</taxon>
        <taxon>Hymenobacter</taxon>
    </lineage>
</organism>
<dbReference type="RefSeq" id="WP_109656310.1">
    <property type="nucleotide sequence ID" value="NZ_CP029145.1"/>
</dbReference>
<dbReference type="EC" id="3.1.1.96" evidence="2"/>
<accession>A0A2Z3GPL8</accession>
<comment type="subunit">
    <text evidence="2">Homodimer.</text>
</comment>
<dbReference type="PANTHER" id="PTHR10472:SF5">
    <property type="entry name" value="D-AMINOACYL-TRNA DEACYLASE 1"/>
    <property type="match status" value="1"/>
</dbReference>
<keyword evidence="2" id="KW-0820">tRNA-binding</keyword>
<dbReference type="Pfam" id="PF02580">
    <property type="entry name" value="Tyr_Deacylase"/>
    <property type="match status" value="1"/>
</dbReference>
<dbReference type="GO" id="GO:0051500">
    <property type="term" value="F:D-tyrosyl-tRNA(Tyr) deacylase activity"/>
    <property type="evidence" value="ECO:0007669"/>
    <property type="project" value="TreeGrafter"/>
</dbReference>
<dbReference type="InterPro" id="IPR023509">
    <property type="entry name" value="DTD-like_sf"/>
</dbReference>
<sequence length="149" mass="15495">MRLVIQRVRSAQVTVAEAATGSIGPGLLVLAGFAPTDGPAQLAWMARKLVQLRIFADEAGQMNRSVLDAGGEVLVVSQFTLLADARKGNRPSYVGAAPPAVAEPLYQQFVAMVAELLGRPVPTGIFGADMQVSLVNDGPVTIVLDSPAG</sequence>
<dbReference type="EMBL" id="CP029145">
    <property type="protein sequence ID" value="AWM33226.1"/>
    <property type="molecule type" value="Genomic_DNA"/>
</dbReference>